<dbReference type="EMBL" id="JBHLVZ010000002">
    <property type="protein sequence ID" value="MFC0384346.1"/>
    <property type="molecule type" value="Genomic_DNA"/>
</dbReference>
<sequence>MSAALADERPKRRRPLSPATPAAPAVPSKARTLNKRELCWEAGISRQHLDDRIARDPRFPILRRGGGNGDSWEFDADAALARLADDLPKQDGDLSPNQQFMALRVLRMERDMATEAGGLLVAAEMRVALARGLTGLRRGLTGSLVAKAAEKLGLTREQQRLLRGLIEDELRTFVAGMAQTGLPDADE</sequence>
<protein>
    <recommendedName>
        <fullName evidence="4">Terminase small subunit</fullName>
    </recommendedName>
</protein>
<proteinExistence type="predicted"/>
<evidence type="ECO:0000313" key="2">
    <source>
        <dbReference type="EMBL" id="MFC0384346.1"/>
    </source>
</evidence>
<comment type="caution">
    <text evidence="2">The sequence shown here is derived from an EMBL/GenBank/DDBJ whole genome shotgun (WGS) entry which is preliminary data.</text>
</comment>
<dbReference type="RefSeq" id="WP_377048394.1">
    <property type="nucleotide sequence ID" value="NZ_JBHLVZ010000002.1"/>
</dbReference>
<feature type="region of interest" description="Disordered" evidence="1">
    <location>
        <begin position="1"/>
        <end position="30"/>
    </location>
</feature>
<accession>A0ABV6IL77</accession>
<reference evidence="2 3" key="1">
    <citation type="submission" date="2024-09" db="EMBL/GenBank/DDBJ databases">
        <authorList>
            <person name="Sun Q."/>
            <person name="Mori K."/>
        </authorList>
    </citation>
    <scope>NUCLEOTIDE SEQUENCE [LARGE SCALE GENOMIC DNA]</scope>
    <source>
        <strain evidence="2 3">CCM 7468</strain>
    </source>
</reference>
<dbReference type="Proteomes" id="UP001589789">
    <property type="component" value="Unassembled WGS sequence"/>
</dbReference>
<evidence type="ECO:0000313" key="3">
    <source>
        <dbReference type="Proteomes" id="UP001589789"/>
    </source>
</evidence>
<evidence type="ECO:0000256" key="1">
    <source>
        <dbReference type="SAM" id="MobiDB-lite"/>
    </source>
</evidence>
<feature type="compositionally biased region" description="Low complexity" evidence="1">
    <location>
        <begin position="16"/>
        <end position="30"/>
    </location>
</feature>
<evidence type="ECO:0008006" key="4">
    <source>
        <dbReference type="Google" id="ProtNLM"/>
    </source>
</evidence>
<feature type="compositionally biased region" description="Basic and acidic residues" evidence="1">
    <location>
        <begin position="1"/>
        <end position="10"/>
    </location>
</feature>
<keyword evidence="3" id="KW-1185">Reference proteome</keyword>
<gene>
    <name evidence="2" type="ORF">ACFFIC_02130</name>
</gene>
<organism evidence="2 3">
    <name type="scientific">Muricoccus vinaceus</name>
    <dbReference type="NCBI Taxonomy" id="424704"/>
    <lineage>
        <taxon>Bacteria</taxon>
        <taxon>Pseudomonadati</taxon>
        <taxon>Pseudomonadota</taxon>
        <taxon>Alphaproteobacteria</taxon>
        <taxon>Acetobacterales</taxon>
        <taxon>Roseomonadaceae</taxon>
        <taxon>Muricoccus</taxon>
    </lineage>
</organism>
<name>A0ABV6IL77_9PROT</name>